<evidence type="ECO:0000313" key="13">
    <source>
        <dbReference type="EMBL" id="OIT08318.1"/>
    </source>
</evidence>
<dbReference type="EC" id="3.1.1.11" evidence="3 11"/>
<evidence type="ECO:0000256" key="3">
    <source>
        <dbReference type="ARBA" id="ARBA00013229"/>
    </source>
</evidence>
<feature type="active site" evidence="10">
    <location>
        <position position="176"/>
    </location>
</feature>
<dbReference type="InterPro" id="IPR000070">
    <property type="entry name" value="Pectinesterase_cat"/>
</dbReference>
<keyword evidence="4" id="KW-0134">Cell wall</keyword>
<evidence type="ECO:0000256" key="7">
    <source>
        <dbReference type="ARBA" id="ARBA00023085"/>
    </source>
</evidence>
<comment type="catalytic activity">
    <reaction evidence="9 11">
        <text>[(1-&gt;4)-alpha-D-galacturonosyl methyl ester](n) + n H2O = [(1-&gt;4)-alpha-D-galacturonosyl](n) + n methanol + n H(+)</text>
        <dbReference type="Rhea" id="RHEA:22380"/>
        <dbReference type="Rhea" id="RHEA-COMP:14570"/>
        <dbReference type="Rhea" id="RHEA-COMP:14573"/>
        <dbReference type="ChEBI" id="CHEBI:15377"/>
        <dbReference type="ChEBI" id="CHEBI:15378"/>
        <dbReference type="ChEBI" id="CHEBI:17790"/>
        <dbReference type="ChEBI" id="CHEBI:140522"/>
        <dbReference type="ChEBI" id="CHEBI:140523"/>
        <dbReference type="EC" id="3.1.1.11"/>
    </reaction>
</comment>
<protein>
    <recommendedName>
        <fullName evidence="3 11">Pectinesterase</fullName>
        <ecNumber evidence="3 11">3.1.1.11</ecNumber>
    </recommendedName>
</protein>
<feature type="signal peptide" evidence="11">
    <location>
        <begin position="1"/>
        <end position="19"/>
    </location>
</feature>
<dbReference type="FunFam" id="2.160.20.10:FF:000029">
    <property type="entry name" value="Pectinesterase 4"/>
    <property type="match status" value="1"/>
</dbReference>
<evidence type="ECO:0000256" key="5">
    <source>
        <dbReference type="ARBA" id="ARBA00022525"/>
    </source>
</evidence>
<dbReference type="UniPathway" id="UPA00545">
    <property type="reaction ID" value="UER00823"/>
</dbReference>
<keyword evidence="8" id="KW-0961">Cell wall biogenesis/degradation</keyword>
<keyword evidence="5" id="KW-0964">Secreted</keyword>
<keyword evidence="14" id="KW-1185">Reference proteome</keyword>
<dbReference type="SUPFAM" id="SSF51126">
    <property type="entry name" value="Pectin lyase-like"/>
    <property type="match status" value="1"/>
</dbReference>
<keyword evidence="11" id="KW-0732">Signal</keyword>
<reference evidence="13" key="1">
    <citation type="submission" date="2016-11" db="EMBL/GenBank/DDBJ databases">
        <title>The genome of Nicotiana attenuata.</title>
        <authorList>
            <person name="Xu S."/>
            <person name="Brockmoeller T."/>
            <person name="Gaquerel E."/>
            <person name="Navarro A."/>
            <person name="Kuhl H."/>
            <person name="Gase K."/>
            <person name="Ling Z."/>
            <person name="Zhou W."/>
            <person name="Kreitzer C."/>
            <person name="Stanke M."/>
            <person name="Tang H."/>
            <person name="Lyons E."/>
            <person name="Pandey P."/>
            <person name="Pandey S.P."/>
            <person name="Timmermann B."/>
            <person name="Baldwin I.T."/>
        </authorList>
    </citation>
    <scope>NUCLEOTIDE SEQUENCE [LARGE SCALE GENOMIC DNA]</scope>
    <source>
        <strain evidence="13">UT</strain>
    </source>
</reference>
<sequence>MALITVMVATAFFLLLSWGEKGHAIQANVTVAKDGNGDFNTIMAAILAAPNYSTERYYIKANEGEYDEYVVIEKRKENIALIGDGIEKTIISGNKSHGDGFKTWDTATVLNAKGFMAQGLTIRNSAVPEKEQAVALKVNGDQCSFYQCRFEGYQDTLNTHFGHQFYRDCEIVGTIDFIFGDALAVFQNCNITVRKPLDKQYNTITAQGRTLETRPTGIVLQNCTIQAAPDLQQEERIVKTYMGRPWGNFSRTVVMQTFLGDLIDPKGWVQFDDQPLIRPFYLEFRNRGPGSTTSGRVKWAKVTDNSTIASTYTVRQFIQGQKWIPSSIPYFLGLL</sequence>
<proteinExistence type="predicted"/>
<evidence type="ECO:0000256" key="8">
    <source>
        <dbReference type="ARBA" id="ARBA00023316"/>
    </source>
</evidence>
<evidence type="ECO:0000313" key="14">
    <source>
        <dbReference type="Proteomes" id="UP000187609"/>
    </source>
</evidence>
<organism evidence="13 14">
    <name type="scientific">Nicotiana attenuata</name>
    <name type="common">Coyote tobacco</name>
    <dbReference type="NCBI Taxonomy" id="49451"/>
    <lineage>
        <taxon>Eukaryota</taxon>
        <taxon>Viridiplantae</taxon>
        <taxon>Streptophyta</taxon>
        <taxon>Embryophyta</taxon>
        <taxon>Tracheophyta</taxon>
        <taxon>Spermatophyta</taxon>
        <taxon>Magnoliopsida</taxon>
        <taxon>eudicotyledons</taxon>
        <taxon>Gunneridae</taxon>
        <taxon>Pentapetalae</taxon>
        <taxon>asterids</taxon>
        <taxon>lamiids</taxon>
        <taxon>Solanales</taxon>
        <taxon>Solanaceae</taxon>
        <taxon>Nicotianoideae</taxon>
        <taxon>Nicotianeae</taxon>
        <taxon>Nicotiana</taxon>
    </lineage>
</organism>
<evidence type="ECO:0000256" key="11">
    <source>
        <dbReference type="RuleBase" id="RU000589"/>
    </source>
</evidence>
<dbReference type="SMR" id="A0A1J6ITZ2"/>
<dbReference type="GO" id="GO:0030599">
    <property type="term" value="F:pectinesterase activity"/>
    <property type="evidence" value="ECO:0007669"/>
    <property type="project" value="UniProtKB-UniRule"/>
</dbReference>
<evidence type="ECO:0000259" key="12">
    <source>
        <dbReference type="Pfam" id="PF01095"/>
    </source>
</evidence>
<name>A0A1J6ITZ2_NICAT</name>
<dbReference type="OMA" id="AMEHAIL"/>
<gene>
    <name evidence="13" type="primary">PME13_1</name>
    <name evidence="13" type="ORF">A4A49_10961</name>
</gene>
<dbReference type="STRING" id="49451.A0A1J6ITZ2"/>
<keyword evidence="6 11" id="KW-0378">Hydrolase</keyword>
<evidence type="ECO:0000256" key="1">
    <source>
        <dbReference type="ARBA" id="ARBA00004191"/>
    </source>
</evidence>
<dbReference type="Proteomes" id="UP000187609">
    <property type="component" value="Unassembled WGS sequence"/>
</dbReference>
<comment type="subcellular location">
    <subcellularLocation>
        <location evidence="1">Secreted</location>
        <location evidence="1">Cell wall</location>
    </subcellularLocation>
</comment>
<feature type="domain" description="Pectinesterase catalytic" evidence="12">
    <location>
        <begin position="28"/>
        <end position="320"/>
    </location>
</feature>
<comment type="pathway">
    <text evidence="2 11">Glycan metabolism; pectin degradation; 2-dehydro-3-deoxy-D-gluconate from pectin: step 1/5.</text>
</comment>
<dbReference type="InterPro" id="IPR012334">
    <property type="entry name" value="Pectin_lyas_fold"/>
</dbReference>
<dbReference type="Gene3D" id="2.160.20.10">
    <property type="entry name" value="Single-stranded right-handed beta-helix, Pectin lyase-like"/>
    <property type="match status" value="1"/>
</dbReference>
<dbReference type="Pfam" id="PF01095">
    <property type="entry name" value="Pectinesterase"/>
    <property type="match status" value="1"/>
</dbReference>
<dbReference type="GeneID" id="109228541"/>
<dbReference type="GO" id="GO:0045490">
    <property type="term" value="P:pectin catabolic process"/>
    <property type="evidence" value="ECO:0007669"/>
    <property type="project" value="UniProtKB-UniRule"/>
</dbReference>
<evidence type="ECO:0000256" key="2">
    <source>
        <dbReference type="ARBA" id="ARBA00005184"/>
    </source>
</evidence>
<dbReference type="OrthoDB" id="2019149at2759"/>
<evidence type="ECO:0000256" key="6">
    <source>
        <dbReference type="ARBA" id="ARBA00022801"/>
    </source>
</evidence>
<dbReference type="InterPro" id="IPR033131">
    <property type="entry name" value="Pectinesterase_Asp_AS"/>
</dbReference>
<comment type="caution">
    <text evidence="13">The sequence shown here is derived from an EMBL/GenBank/DDBJ whole genome shotgun (WGS) entry which is preliminary data.</text>
</comment>
<dbReference type="Gramene" id="OIT08318">
    <property type="protein sequence ID" value="OIT08318"/>
    <property type="gene ID" value="A4A49_10961"/>
</dbReference>
<accession>A0A1J6ITZ2</accession>
<dbReference type="PROSITE" id="PS00503">
    <property type="entry name" value="PECTINESTERASE_2"/>
    <property type="match status" value="1"/>
</dbReference>
<dbReference type="AlphaFoldDB" id="A0A1J6ITZ2"/>
<dbReference type="EMBL" id="MJEQ01037183">
    <property type="protein sequence ID" value="OIT08318.1"/>
    <property type="molecule type" value="Genomic_DNA"/>
</dbReference>
<dbReference type="InterPro" id="IPR011050">
    <property type="entry name" value="Pectin_lyase_fold/virulence"/>
</dbReference>
<dbReference type="GO" id="GO:0042545">
    <property type="term" value="P:cell wall modification"/>
    <property type="evidence" value="ECO:0007669"/>
    <property type="project" value="UniProtKB-UniRule"/>
</dbReference>
<dbReference type="PANTHER" id="PTHR31707">
    <property type="entry name" value="PECTINESTERASE"/>
    <property type="match status" value="1"/>
</dbReference>
<feature type="chain" id="PRO_5011831630" description="Pectinesterase" evidence="11">
    <location>
        <begin position="20"/>
        <end position="335"/>
    </location>
</feature>
<evidence type="ECO:0000256" key="10">
    <source>
        <dbReference type="PROSITE-ProRule" id="PRU10040"/>
    </source>
</evidence>
<evidence type="ECO:0000256" key="4">
    <source>
        <dbReference type="ARBA" id="ARBA00022512"/>
    </source>
</evidence>
<keyword evidence="7 11" id="KW-0063">Aspartyl esterase</keyword>
<evidence type="ECO:0000256" key="9">
    <source>
        <dbReference type="ARBA" id="ARBA00047928"/>
    </source>
</evidence>